<dbReference type="InterPro" id="IPR020827">
    <property type="entry name" value="Asparaginase/glutaminase_AS1"/>
</dbReference>
<dbReference type="InterPro" id="IPR006034">
    <property type="entry name" value="Asparaginase/glutaminase-like"/>
</dbReference>
<reference evidence="11" key="1">
    <citation type="submission" date="2019-02" db="EMBL/GenBank/DDBJ databases">
        <authorList>
            <person name="Gruber-Vodicka R. H."/>
            <person name="Seah K. B. B."/>
        </authorList>
    </citation>
    <scope>NUCLEOTIDE SEQUENCE</scope>
    <source>
        <strain evidence="11">BECK_BY2</strain>
        <strain evidence="10">BECK_BY3</strain>
    </source>
</reference>
<protein>
    <recommendedName>
        <fullName evidence="2">asparaginase</fullName>
        <ecNumber evidence="2">3.5.1.1</ecNumber>
    </recommendedName>
</protein>
<dbReference type="InterPro" id="IPR027475">
    <property type="entry name" value="Asparaginase/glutaminase_AS2"/>
</dbReference>
<dbReference type="GO" id="GO:0004067">
    <property type="term" value="F:asparaginase activity"/>
    <property type="evidence" value="ECO:0007669"/>
    <property type="project" value="UniProtKB-UniRule"/>
</dbReference>
<dbReference type="PROSITE" id="PS00917">
    <property type="entry name" value="ASN_GLN_ASE_2"/>
    <property type="match status" value="1"/>
</dbReference>
<feature type="active site" description="O-isoaspartyl threonine intermediate" evidence="4">
    <location>
        <position position="18"/>
    </location>
</feature>
<evidence type="ECO:0000256" key="2">
    <source>
        <dbReference type="ARBA" id="ARBA00012920"/>
    </source>
</evidence>
<feature type="active site" evidence="7">
    <location>
        <position position="106"/>
    </location>
</feature>
<dbReference type="NCBIfam" id="TIGR00519">
    <property type="entry name" value="asnASE_I"/>
    <property type="match status" value="1"/>
</dbReference>
<gene>
    <name evidence="11" type="ORF">BECKTUN1418E_GA0071001_10225</name>
    <name evidence="10" type="ORF">BECKTUN1418F_GA0071002_10215</name>
</gene>
<dbReference type="EMBL" id="CAADFV010000022">
    <property type="protein sequence ID" value="VFK54638.1"/>
    <property type="molecule type" value="Genomic_DNA"/>
</dbReference>
<dbReference type="Pfam" id="PF00710">
    <property type="entry name" value="Asparaginase"/>
    <property type="match status" value="1"/>
</dbReference>
<dbReference type="GO" id="GO:0009066">
    <property type="term" value="P:aspartate family amino acid metabolic process"/>
    <property type="evidence" value="ECO:0007669"/>
    <property type="project" value="UniProtKB-ARBA"/>
</dbReference>
<organism evidence="11">
    <name type="scientific">Candidatus Kentrum sp. TUN</name>
    <dbReference type="NCBI Taxonomy" id="2126343"/>
    <lineage>
        <taxon>Bacteria</taxon>
        <taxon>Pseudomonadati</taxon>
        <taxon>Pseudomonadota</taxon>
        <taxon>Gammaproteobacteria</taxon>
        <taxon>Candidatus Kentrum</taxon>
    </lineage>
</organism>
<dbReference type="PROSITE" id="PS51732">
    <property type="entry name" value="ASN_GLN_ASE_3"/>
    <property type="match status" value="1"/>
</dbReference>
<comment type="similarity">
    <text evidence="1">Belongs to the asparaginase 1 family.</text>
</comment>
<evidence type="ECO:0000256" key="6">
    <source>
        <dbReference type="PROSITE-ProRule" id="PRU10099"/>
    </source>
</evidence>
<dbReference type="Gene3D" id="3.40.50.40">
    <property type="match status" value="1"/>
</dbReference>
<dbReference type="AlphaFoldDB" id="A0A450ZLQ7"/>
<feature type="active site" evidence="6">
    <location>
        <position position="18"/>
    </location>
</feature>
<feature type="domain" description="Asparaginase/glutaminase C-terminal" evidence="9">
    <location>
        <begin position="235"/>
        <end position="341"/>
    </location>
</feature>
<evidence type="ECO:0000256" key="4">
    <source>
        <dbReference type="PIRSR" id="PIRSR001220-1"/>
    </source>
</evidence>
<evidence type="ECO:0000313" key="10">
    <source>
        <dbReference type="EMBL" id="VFK53434.1"/>
    </source>
</evidence>
<feature type="binding site" evidence="5">
    <location>
        <begin position="106"/>
        <end position="107"/>
    </location>
    <ligand>
        <name>substrate</name>
    </ligand>
</feature>
<dbReference type="InterPro" id="IPR027473">
    <property type="entry name" value="L-asparaginase_C"/>
</dbReference>
<sequence>MSTASYMEGVLIIYTGGTIGSVRSDPIDPMSPLVPDDMAKILDSLPGYIPQDKEIVLKYQAIRLDAVALEKPIDSSNISAKYWQEMASIIKEHYEDYEGFVLLHGTDTMAYTSSALAFMLENLTKPVIITGSQLPIGETRSDAVQNVVTAIEFAAARSLGHPVVPEVCVLFHNELFRGCRLRKVSASGYRGFDSPNLSALGEAGEHIKVRTELVRQISDRPTWLDVAMDLDMDIMSLEIFPGIKPEVLRAIFDTEGLRGVVLKTFGTGNAPTTREFLQEIEYGVREKGLLFVNVTQCLQGEVKQGLYEVSAGLLAAGVISGLDMTPEAALTKMAMILGRKLEGGCRAEADMMQLNLCGEQRASIYNVHFRPRDVENSKSRWPVTLQDNIGPLVLEQDGDIFQGHLQGNASYKDKKLEQAFLRLLGIKRKDDKRDRLKFKVYLDEPNATGKSPEERASYLGTINKRFTGDTDNVLLNITQSAKRIIDMGHNLELTLVPLGGSDIELQNAHITLIIRD</sequence>
<evidence type="ECO:0000256" key="3">
    <source>
        <dbReference type="ARBA" id="ARBA00022801"/>
    </source>
</evidence>
<evidence type="ECO:0000256" key="5">
    <source>
        <dbReference type="PIRSR" id="PIRSR001220-2"/>
    </source>
</evidence>
<dbReference type="Gene3D" id="3.40.50.1170">
    <property type="entry name" value="L-asparaginase, N-terminal domain"/>
    <property type="match status" value="1"/>
</dbReference>
<dbReference type="PIRSF" id="PIRSF001220">
    <property type="entry name" value="L-ASNase_gatD"/>
    <property type="match status" value="1"/>
</dbReference>
<dbReference type="SMART" id="SM00870">
    <property type="entry name" value="Asparaginase"/>
    <property type="match status" value="1"/>
</dbReference>
<dbReference type="InterPro" id="IPR006033">
    <property type="entry name" value="AsnA_fam"/>
</dbReference>
<evidence type="ECO:0000259" key="8">
    <source>
        <dbReference type="Pfam" id="PF00710"/>
    </source>
</evidence>
<dbReference type="FunFam" id="3.40.50.40:FF:000001">
    <property type="entry name" value="L-asparaginase 1"/>
    <property type="match status" value="1"/>
</dbReference>
<proteinExistence type="inferred from homology"/>
<keyword evidence="3" id="KW-0378">Hydrolase</keyword>
<dbReference type="PRINTS" id="PR00139">
    <property type="entry name" value="ASNGLNASE"/>
</dbReference>
<evidence type="ECO:0000313" key="11">
    <source>
        <dbReference type="EMBL" id="VFK54638.1"/>
    </source>
</evidence>
<dbReference type="InterPro" id="IPR037152">
    <property type="entry name" value="L-asparaginase_N_sf"/>
</dbReference>
<dbReference type="PANTHER" id="PTHR11707:SF28">
    <property type="entry name" value="60 KDA LYSOPHOSPHOLIPASE"/>
    <property type="match status" value="1"/>
</dbReference>
<dbReference type="PANTHER" id="PTHR11707">
    <property type="entry name" value="L-ASPARAGINASE"/>
    <property type="match status" value="1"/>
</dbReference>
<dbReference type="PIRSF" id="PIRSF500176">
    <property type="entry name" value="L_ASNase"/>
    <property type="match status" value="1"/>
</dbReference>
<dbReference type="EC" id="3.5.1.1" evidence="2"/>
<dbReference type="PROSITE" id="PS00144">
    <property type="entry name" value="ASN_GLN_ASE_1"/>
    <property type="match status" value="1"/>
</dbReference>
<feature type="binding site" evidence="5">
    <location>
        <position position="75"/>
    </location>
    <ligand>
        <name>substrate</name>
    </ligand>
</feature>
<dbReference type="InterPro" id="IPR036152">
    <property type="entry name" value="Asp/glu_Ase-like_sf"/>
</dbReference>
<evidence type="ECO:0000259" key="9">
    <source>
        <dbReference type="Pfam" id="PF17763"/>
    </source>
</evidence>
<evidence type="ECO:0000256" key="1">
    <source>
        <dbReference type="ARBA" id="ARBA00010518"/>
    </source>
</evidence>
<dbReference type="SFLD" id="SFLDS00057">
    <property type="entry name" value="Glutaminase/Asparaginase"/>
    <property type="match status" value="1"/>
</dbReference>
<dbReference type="CDD" id="cd08963">
    <property type="entry name" value="L-asparaginase_I"/>
    <property type="match status" value="1"/>
</dbReference>
<name>A0A450ZLQ7_9GAMM</name>
<dbReference type="InterPro" id="IPR040919">
    <property type="entry name" value="Asparaginase_C"/>
</dbReference>
<dbReference type="SUPFAM" id="SSF53774">
    <property type="entry name" value="Glutaminase/Asparaginase"/>
    <property type="match status" value="1"/>
</dbReference>
<feature type="domain" description="L-asparaginase N-terminal" evidence="8">
    <location>
        <begin position="10"/>
        <end position="213"/>
    </location>
</feature>
<dbReference type="InterPro" id="IPR041725">
    <property type="entry name" value="L-asparaginase_I"/>
</dbReference>
<evidence type="ECO:0000256" key="7">
    <source>
        <dbReference type="PROSITE-ProRule" id="PRU10100"/>
    </source>
</evidence>
<dbReference type="Pfam" id="PF17763">
    <property type="entry name" value="Asparaginase_C"/>
    <property type="match status" value="1"/>
</dbReference>
<dbReference type="EMBL" id="CAADFY010000021">
    <property type="protein sequence ID" value="VFK53434.1"/>
    <property type="molecule type" value="Genomic_DNA"/>
</dbReference>
<accession>A0A450ZLQ7</accession>
<dbReference type="InterPro" id="IPR027474">
    <property type="entry name" value="L-asparaginase_N"/>
</dbReference>